<evidence type="ECO:0000256" key="1">
    <source>
        <dbReference type="ARBA" id="ARBA00023125"/>
    </source>
</evidence>
<organism evidence="3 4">
    <name type="scientific">Nocardioides dubius</name>
    <dbReference type="NCBI Taxonomy" id="317019"/>
    <lineage>
        <taxon>Bacteria</taxon>
        <taxon>Bacillati</taxon>
        <taxon>Actinomycetota</taxon>
        <taxon>Actinomycetes</taxon>
        <taxon>Propionibacteriales</taxon>
        <taxon>Nocardioidaceae</taxon>
        <taxon>Nocardioides</taxon>
    </lineage>
</organism>
<dbReference type="Gene3D" id="1.10.1660.10">
    <property type="match status" value="1"/>
</dbReference>
<reference evidence="3 4" key="1">
    <citation type="journal article" date="2019" name="Int. J. Syst. Evol. Microbiol.">
        <title>The Global Catalogue of Microorganisms (GCM) 10K type strain sequencing project: providing services to taxonomists for standard genome sequencing and annotation.</title>
        <authorList>
            <consortium name="The Broad Institute Genomics Platform"/>
            <consortium name="The Broad Institute Genome Sequencing Center for Infectious Disease"/>
            <person name="Wu L."/>
            <person name="Ma J."/>
        </authorList>
    </citation>
    <scope>NUCLEOTIDE SEQUENCE [LARGE SCALE GENOMIC DNA]</scope>
    <source>
        <strain evidence="3 4">JCM 13008</strain>
    </source>
</reference>
<dbReference type="InterPro" id="IPR009061">
    <property type="entry name" value="DNA-bd_dom_put_sf"/>
</dbReference>
<name>A0ABN1TWF5_9ACTN</name>
<dbReference type="SMART" id="SM00422">
    <property type="entry name" value="HTH_MERR"/>
    <property type="match status" value="1"/>
</dbReference>
<dbReference type="PANTHER" id="PTHR30204">
    <property type="entry name" value="REDOX-CYCLING DRUG-SENSING TRANSCRIPTIONAL ACTIVATOR SOXR"/>
    <property type="match status" value="1"/>
</dbReference>
<dbReference type="PRINTS" id="PR00040">
    <property type="entry name" value="HTHMERR"/>
</dbReference>
<evidence type="ECO:0000259" key="2">
    <source>
        <dbReference type="PROSITE" id="PS50937"/>
    </source>
</evidence>
<protein>
    <submittedName>
        <fullName evidence="3">MerR family transcriptional regulator</fullName>
    </submittedName>
</protein>
<keyword evidence="1" id="KW-0238">DNA-binding</keyword>
<proteinExistence type="predicted"/>
<dbReference type="Proteomes" id="UP001501581">
    <property type="component" value="Unassembled WGS sequence"/>
</dbReference>
<gene>
    <name evidence="3" type="ORF">GCM10009668_26340</name>
</gene>
<dbReference type="InterPro" id="IPR000551">
    <property type="entry name" value="MerR-type_HTH_dom"/>
</dbReference>
<dbReference type="PROSITE" id="PS50937">
    <property type="entry name" value="HTH_MERR_2"/>
    <property type="match status" value="1"/>
</dbReference>
<dbReference type="SUPFAM" id="SSF46955">
    <property type="entry name" value="Putative DNA-binding domain"/>
    <property type="match status" value="1"/>
</dbReference>
<dbReference type="RefSeq" id="WP_343995154.1">
    <property type="nucleotide sequence ID" value="NZ_BAAALG010000011.1"/>
</dbReference>
<dbReference type="Pfam" id="PF13411">
    <property type="entry name" value="MerR_1"/>
    <property type="match status" value="1"/>
</dbReference>
<feature type="domain" description="HTH merR-type" evidence="2">
    <location>
        <begin position="12"/>
        <end position="80"/>
    </location>
</feature>
<evidence type="ECO:0000313" key="3">
    <source>
        <dbReference type="EMBL" id="GAA1105613.1"/>
    </source>
</evidence>
<accession>A0ABN1TWF5</accession>
<dbReference type="EMBL" id="BAAALG010000011">
    <property type="protein sequence ID" value="GAA1105613.1"/>
    <property type="molecule type" value="Genomic_DNA"/>
</dbReference>
<evidence type="ECO:0000313" key="4">
    <source>
        <dbReference type="Proteomes" id="UP001501581"/>
    </source>
</evidence>
<sequence length="243" mass="27010">MSTQVETESGDLLTIDELAATVGMTVRTVRYYATLGLLPTPERRGRIAYYGDVHRARLEMVRALQEHGFTLQAIEGYMTSIDPEATVEELVLRRSMLIPWSPAPTELLSRADLEEQAGRKLTAADLDLLVTLGAISRVGKKFEPKPALRVSLDLIELDIPTESMGAAGQAIARHMDSLVEELTTIMRQQVVAPFRSAPHTSEEALEFERTVKRLRQLTIEAVVTHFQRSANEFIAKSLNRPAG</sequence>
<dbReference type="PANTHER" id="PTHR30204:SF93">
    <property type="entry name" value="HTH MERR-TYPE DOMAIN-CONTAINING PROTEIN"/>
    <property type="match status" value="1"/>
</dbReference>
<comment type="caution">
    <text evidence="3">The sequence shown here is derived from an EMBL/GenBank/DDBJ whole genome shotgun (WGS) entry which is preliminary data.</text>
</comment>
<dbReference type="InterPro" id="IPR047057">
    <property type="entry name" value="MerR_fam"/>
</dbReference>
<keyword evidence="4" id="KW-1185">Reference proteome</keyword>